<name>T1CJ36_9ZZZZ</name>
<dbReference type="NCBIfam" id="NF040570">
    <property type="entry name" value="guided_TnpB"/>
    <property type="match status" value="1"/>
</dbReference>
<evidence type="ECO:0000313" key="2">
    <source>
        <dbReference type="EMBL" id="EQD67660.1"/>
    </source>
</evidence>
<feature type="non-terminal residue" evidence="2">
    <location>
        <position position="1"/>
    </location>
</feature>
<evidence type="ECO:0000259" key="1">
    <source>
        <dbReference type="Pfam" id="PF01385"/>
    </source>
</evidence>
<dbReference type="InterPro" id="IPR001959">
    <property type="entry name" value="Transposase"/>
</dbReference>
<dbReference type="AlphaFoldDB" id="T1CJ36"/>
<protein>
    <submittedName>
        <fullName evidence="2">Transposase, IS605 OrfB family</fullName>
    </submittedName>
</protein>
<reference evidence="2" key="2">
    <citation type="journal article" date="2014" name="ISME J.">
        <title>Microbial stratification in low pH oxic and suboxic macroscopic growths along an acid mine drainage.</title>
        <authorList>
            <person name="Mendez-Garcia C."/>
            <person name="Mesa V."/>
            <person name="Sprenger R.R."/>
            <person name="Richter M."/>
            <person name="Diez M.S."/>
            <person name="Solano J."/>
            <person name="Bargiela R."/>
            <person name="Golyshina O.V."/>
            <person name="Manteca A."/>
            <person name="Ramos J.L."/>
            <person name="Gallego J.R."/>
            <person name="Llorente I."/>
            <person name="Martins Dos Santos V.A."/>
            <person name="Jensen O.N."/>
            <person name="Pelaez A.I."/>
            <person name="Sanchez J."/>
            <person name="Ferrer M."/>
        </authorList>
    </citation>
    <scope>NUCLEOTIDE SEQUENCE</scope>
</reference>
<sequence>KYYKETGKTLTEYRMNVWLTQLKKERPEFAKLHSQVLQNVSKRISDAYKSFFRRCKEKKSGKKVKAGFPRYKNFVSSLTYPKSGGFEVERKKVFLSKIGDVNFVNHREIEGQVKTCTIKKTKSEEWYITIAVEKEDILPFTNGKEAVGMDLGINKYAVLSDASIHQNRHMPKKERRKMKRLQRIISRRKKGSHKRRKAVLNFARKYEHIARIRE</sequence>
<dbReference type="Pfam" id="PF01385">
    <property type="entry name" value="OrfB_IS605"/>
    <property type="match status" value="1"/>
</dbReference>
<dbReference type="EMBL" id="AUZZ01000536">
    <property type="protein sequence ID" value="EQD67660.1"/>
    <property type="molecule type" value="Genomic_DNA"/>
</dbReference>
<reference evidence="2" key="1">
    <citation type="submission" date="2013-08" db="EMBL/GenBank/DDBJ databases">
        <authorList>
            <person name="Mendez C."/>
            <person name="Richter M."/>
            <person name="Ferrer M."/>
            <person name="Sanchez J."/>
        </authorList>
    </citation>
    <scope>NUCLEOTIDE SEQUENCE</scope>
</reference>
<feature type="domain" description="Probable transposase IS891/IS1136/IS1341" evidence="1">
    <location>
        <begin position="130"/>
        <end position="213"/>
    </location>
</feature>
<proteinExistence type="predicted"/>
<feature type="non-terminal residue" evidence="2">
    <location>
        <position position="214"/>
    </location>
</feature>
<comment type="caution">
    <text evidence="2">The sequence shown here is derived from an EMBL/GenBank/DDBJ whole genome shotgun (WGS) entry which is preliminary data.</text>
</comment>
<accession>T1CJ36</accession>
<organism evidence="2">
    <name type="scientific">mine drainage metagenome</name>
    <dbReference type="NCBI Taxonomy" id="410659"/>
    <lineage>
        <taxon>unclassified sequences</taxon>
        <taxon>metagenomes</taxon>
        <taxon>ecological metagenomes</taxon>
    </lineage>
</organism>
<gene>
    <name evidence="2" type="ORF">B2A_00685</name>
</gene>